<evidence type="ECO:0008006" key="3">
    <source>
        <dbReference type="Google" id="ProtNLM"/>
    </source>
</evidence>
<name>A0A561BQN7_9ACTN</name>
<dbReference type="InterPro" id="IPR029068">
    <property type="entry name" value="Glyas_Bleomycin-R_OHBP_Dase"/>
</dbReference>
<reference evidence="1 2" key="1">
    <citation type="submission" date="2019-06" db="EMBL/GenBank/DDBJ databases">
        <title>Sequencing the genomes of 1000 actinobacteria strains.</title>
        <authorList>
            <person name="Klenk H.-P."/>
        </authorList>
    </citation>
    <scope>NUCLEOTIDE SEQUENCE [LARGE SCALE GENOMIC DNA]</scope>
    <source>
        <strain evidence="1 2">DSM 24683</strain>
    </source>
</reference>
<protein>
    <recommendedName>
        <fullName evidence="3">VOC family protein</fullName>
    </recommendedName>
</protein>
<evidence type="ECO:0000313" key="1">
    <source>
        <dbReference type="EMBL" id="TWD81207.1"/>
    </source>
</evidence>
<dbReference type="EMBL" id="VIVK01000001">
    <property type="protein sequence ID" value="TWD81207.1"/>
    <property type="molecule type" value="Genomic_DNA"/>
</dbReference>
<dbReference type="Gene3D" id="3.10.180.10">
    <property type="entry name" value="2,3-Dihydroxybiphenyl 1,2-Dioxygenase, domain 1"/>
    <property type="match status" value="1"/>
</dbReference>
<evidence type="ECO:0000313" key="2">
    <source>
        <dbReference type="Proteomes" id="UP000318380"/>
    </source>
</evidence>
<dbReference type="AlphaFoldDB" id="A0A561BQN7"/>
<comment type="caution">
    <text evidence="1">The sequence shown here is derived from an EMBL/GenBank/DDBJ whole genome shotgun (WGS) entry which is preliminary data.</text>
</comment>
<proteinExistence type="predicted"/>
<accession>A0A561BQN7</accession>
<dbReference type="Proteomes" id="UP000318380">
    <property type="component" value="Unassembled WGS sequence"/>
</dbReference>
<dbReference type="SUPFAM" id="SSF54593">
    <property type="entry name" value="Glyoxalase/Bleomycin resistance protein/Dihydroxybiphenyl dioxygenase"/>
    <property type="match status" value="1"/>
</dbReference>
<gene>
    <name evidence="1" type="ORF">FB561_2312</name>
</gene>
<keyword evidence="2" id="KW-1185">Reference proteome</keyword>
<organism evidence="1 2">
    <name type="scientific">Kribbella amoyensis</name>
    <dbReference type="NCBI Taxonomy" id="996641"/>
    <lineage>
        <taxon>Bacteria</taxon>
        <taxon>Bacillati</taxon>
        <taxon>Actinomycetota</taxon>
        <taxon>Actinomycetes</taxon>
        <taxon>Propionibacteriales</taxon>
        <taxon>Kribbellaceae</taxon>
        <taxon>Kribbella</taxon>
    </lineage>
</organism>
<sequence length="222" mass="24029">MIPLLPSNDLDDVLPFYLALGFRLTYRQARPNPCLGVTRGDGFDLQFFGMPGFDPEQNYSSVIVAVEDTQALYDELAAGLRAEYGKLPISGLPRITRPRRKQGTSGGFSVVDPAGNWLRIASTAAEQDTGSRFERVLLNAARQGDSHGDVGAAIAVLEAGLRRHADATDQEKLPVLTYLAELLVRDGSADRARGVLTEIDALDVDRSSVTEELGELRSQLAG</sequence>